<proteinExistence type="predicted"/>
<sequence>MIIPLRVHNLPPLTSATTDEEIVVDDDLIDPDYENSDDSTTDDPETGVIREDSPELQGHNMEKNTGRPKKERKRKHPHQTEKIRKLLKDTNKPFISKRGKQNFKLIFEKFWIFGTYDLQTALFLILLVRQKKIKRRWVQEDLRGKHEHHNNISNKRKNQVVQHINSIPGYKSHYRKSQSDREYLVSNMTLDRMYKLYKNEVEIPLSFSFYKKIFYTHFNITRKPLKKNTCYKCNAYSAGVAGLLEQKVLQDDHQLHLKEAEDEK</sequence>
<keyword evidence="2" id="KW-1133">Transmembrane helix</keyword>
<keyword evidence="2" id="KW-0472">Membrane</keyword>
<keyword evidence="2" id="KW-0812">Transmembrane</keyword>
<feature type="region of interest" description="Disordered" evidence="1">
    <location>
        <begin position="18"/>
        <end position="81"/>
    </location>
</feature>
<keyword evidence="4" id="KW-1185">Reference proteome</keyword>
<dbReference type="EMBL" id="OV651813">
    <property type="protein sequence ID" value="CAH1099589.1"/>
    <property type="molecule type" value="Genomic_DNA"/>
</dbReference>
<feature type="compositionally biased region" description="Basic residues" evidence="1">
    <location>
        <begin position="66"/>
        <end position="77"/>
    </location>
</feature>
<reference evidence="3" key="1">
    <citation type="submission" date="2022-01" db="EMBL/GenBank/DDBJ databases">
        <authorList>
            <person name="King R."/>
        </authorList>
    </citation>
    <scope>NUCLEOTIDE SEQUENCE</scope>
</reference>
<evidence type="ECO:0008006" key="5">
    <source>
        <dbReference type="Google" id="ProtNLM"/>
    </source>
</evidence>
<dbReference type="Proteomes" id="UP001153636">
    <property type="component" value="Chromosome 1"/>
</dbReference>
<protein>
    <recommendedName>
        <fullName evidence="5">PiggyBac transposable element-derived protein domain-containing protein</fullName>
    </recommendedName>
</protein>
<evidence type="ECO:0000256" key="1">
    <source>
        <dbReference type="SAM" id="MobiDB-lite"/>
    </source>
</evidence>
<feature type="transmembrane region" description="Helical" evidence="2">
    <location>
        <begin position="110"/>
        <end position="128"/>
    </location>
</feature>
<dbReference type="AlphaFoldDB" id="A0A9P0G2M8"/>
<gene>
    <name evidence="3" type="ORF">PSYICH_LOCUS909</name>
</gene>
<dbReference type="OrthoDB" id="6420725at2759"/>
<accession>A0A9P0G2M8</accession>
<dbReference type="PANTHER" id="PTHR10773:SF19">
    <property type="match status" value="1"/>
</dbReference>
<evidence type="ECO:0000313" key="3">
    <source>
        <dbReference type="EMBL" id="CAH1099589.1"/>
    </source>
</evidence>
<name>A0A9P0G2M8_9CUCU</name>
<evidence type="ECO:0000256" key="2">
    <source>
        <dbReference type="SAM" id="Phobius"/>
    </source>
</evidence>
<feature type="compositionally biased region" description="Acidic residues" evidence="1">
    <location>
        <begin position="18"/>
        <end position="45"/>
    </location>
</feature>
<organism evidence="3 4">
    <name type="scientific">Psylliodes chrysocephalus</name>
    <dbReference type="NCBI Taxonomy" id="3402493"/>
    <lineage>
        <taxon>Eukaryota</taxon>
        <taxon>Metazoa</taxon>
        <taxon>Ecdysozoa</taxon>
        <taxon>Arthropoda</taxon>
        <taxon>Hexapoda</taxon>
        <taxon>Insecta</taxon>
        <taxon>Pterygota</taxon>
        <taxon>Neoptera</taxon>
        <taxon>Endopterygota</taxon>
        <taxon>Coleoptera</taxon>
        <taxon>Polyphaga</taxon>
        <taxon>Cucujiformia</taxon>
        <taxon>Chrysomeloidea</taxon>
        <taxon>Chrysomelidae</taxon>
        <taxon>Galerucinae</taxon>
        <taxon>Alticini</taxon>
        <taxon>Psylliodes</taxon>
    </lineage>
</organism>
<dbReference type="PANTHER" id="PTHR10773">
    <property type="entry name" value="DNA-DIRECTED RNA POLYMERASES I, II, AND III SUBUNIT RPABC2"/>
    <property type="match status" value="1"/>
</dbReference>
<evidence type="ECO:0000313" key="4">
    <source>
        <dbReference type="Proteomes" id="UP001153636"/>
    </source>
</evidence>